<organism evidence="2 3">
    <name type="scientific">Clostridium beijerinckii</name>
    <name type="common">Clostridium MP</name>
    <dbReference type="NCBI Taxonomy" id="1520"/>
    <lineage>
        <taxon>Bacteria</taxon>
        <taxon>Bacillati</taxon>
        <taxon>Bacillota</taxon>
        <taxon>Clostridia</taxon>
        <taxon>Eubacteriales</taxon>
        <taxon>Clostridiaceae</taxon>
        <taxon>Clostridium</taxon>
    </lineage>
</organism>
<reference evidence="2 3" key="1">
    <citation type="submission" date="2017-02" db="EMBL/GenBank/DDBJ databases">
        <title>Genome sequence of Clostridium beijerinckii Br21.</title>
        <authorList>
            <person name="Fonseca B.C."/>
            <person name="Guazzaroni M.E."/>
            <person name="Riano-Pachon D.M."/>
            <person name="Reginatto V."/>
        </authorList>
    </citation>
    <scope>NUCLEOTIDE SEQUENCE [LARGE SCALE GENOMIC DNA]</scope>
    <source>
        <strain evidence="2 3">Br21</strain>
    </source>
</reference>
<proteinExistence type="predicted"/>
<gene>
    <name evidence="2" type="ORF">CBEIBR21_09665</name>
</gene>
<accession>A0A1S9N6T6</accession>
<dbReference type="AlphaFoldDB" id="A0A1S9N6T6"/>
<protein>
    <recommendedName>
        <fullName evidence="4">DUF4367 domain-containing protein</fullName>
    </recommendedName>
</protein>
<feature type="compositionally biased region" description="Basic and acidic residues" evidence="1">
    <location>
        <begin position="119"/>
        <end position="132"/>
    </location>
</feature>
<dbReference type="EMBL" id="MWMH01000003">
    <property type="protein sequence ID" value="OOP73287.1"/>
    <property type="molecule type" value="Genomic_DNA"/>
</dbReference>
<feature type="compositionally biased region" description="Low complexity" evidence="1">
    <location>
        <begin position="135"/>
        <end position="158"/>
    </location>
</feature>
<feature type="region of interest" description="Disordered" evidence="1">
    <location>
        <begin position="92"/>
        <end position="260"/>
    </location>
</feature>
<dbReference type="RefSeq" id="WP_078115424.1">
    <property type="nucleotide sequence ID" value="NZ_MWMH01000003.1"/>
</dbReference>
<evidence type="ECO:0008006" key="4">
    <source>
        <dbReference type="Google" id="ProtNLM"/>
    </source>
</evidence>
<sequence length="394" mass="44550">MILSKKYKEELNKIVMNDDMKKRILQNVLAENKNDNNEEKEIKVETTMPKVKKYNVKRNMQMAAACGAILICLSVAKSYPMLFKHASNDLEQTEVEENHEDKNNDLKSSDDSELIYNNDSKEASDSDHKEEIAVNQNNRNNNKNDNNYNNGSNHVNKNTNNASKAGQEVKNNLQSNSGLEEKKRQTSENNNNDNKVTDNKAIENSNTSSKTNHKDDNNNNNNNNNNKEEKNPTSTDQKTAPEDVKENKISEDNTDDSVSSTSVVMDKNVGYSQEYKTLDEAEKALNLKVNPLKTLPNGFKVENVSVISNEMIQVDYNNGNNNMIFRAGKSTDNISGDYNTYQVKNTVKVNGIDVTLEGNKNEEYNLATWKKDDISYSISTEDGINEKTMLDMII</sequence>
<dbReference type="Proteomes" id="UP000190959">
    <property type="component" value="Unassembled WGS sequence"/>
</dbReference>
<evidence type="ECO:0000313" key="2">
    <source>
        <dbReference type="EMBL" id="OOP73287.1"/>
    </source>
</evidence>
<name>A0A1S9N6T6_CLOBE</name>
<feature type="compositionally biased region" description="Polar residues" evidence="1">
    <location>
        <begin position="159"/>
        <end position="178"/>
    </location>
</feature>
<comment type="caution">
    <text evidence="2">The sequence shown here is derived from an EMBL/GenBank/DDBJ whole genome shotgun (WGS) entry which is preliminary data.</text>
</comment>
<evidence type="ECO:0000313" key="3">
    <source>
        <dbReference type="Proteomes" id="UP000190959"/>
    </source>
</evidence>
<feature type="compositionally biased region" description="Basic and acidic residues" evidence="1">
    <location>
        <begin position="239"/>
        <end position="251"/>
    </location>
</feature>
<evidence type="ECO:0000256" key="1">
    <source>
        <dbReference type="SAM" id="MobiDB-lite"/>
    </source>
</evidence>
<feature type="compositionally biased region" description="Basic and acidic residues" evidence="1">
    <location>
        <begin position="99"/>
        <end position="110"/>
    </location>
</feature>